<dbReference type="Proteomes" id="UP000314294">
    <property type="component" value="Unassembled WGS sequence"/>
</dbReference>
<organism evidence="2 3">
    <name type="scientific">Liparis tanakae</name>
    <name type="common">Tanaka's snailfish</name>
    <dbReference type="NCBI Taxonomy" id="230148"/>
    <lineage>
        <taxon>Eukaryota</taxon>
        <taxon>Metazoa</taxon>
        <taxon>Chordata</taxon>
        <taxon>Craniata</taxon>
        <taxon>Vertebrata</taxon>
        <taxon>Euteleostomi</taxon>
        <taxon>Actinopterygii</taxon>
        <taxon>Neopterygii</taxon>
        <taxon>Teleostei</taxon>
        <taxon>Neoteleostei</taxon>
        <taxon>Acanthomorphata</taxon>
        <taxon>Eupercaria</taxon>
        <taxon>Perciformes</taxon>
        <taxon>Cottioidei</taxon>
        <taxon>Cottales</taxon>
        <taxon>Liparidae</taxon>
        <taxon>Liparis</taxon>
    </lineage>
</organism>
<keyword evidence="3" id="KW-1185">Reference proteome</keyword>
<reference evidence="2 3" key="1">
    <citation type="submission" date="2019-03" db="EMBL/GenBank/DDBJ databases">
        <title>First draft genome of Liparis tanakae, snailfish: a comprehensive survey of snailfish specific genes.</title>
        <authorList>
            <person name="Kim W."/>
            <person name="Song I."/>
            <person name="Jeong J.-H."/>
            <person name="Kim D."/>
            <person name="Kim S."/>
            <person name="Ryu S."/>
            <person name="Song J.Y."/>
            <person name="Lee S.K."/>
        </authorList>
    </citation>
    <scope>NUCLEOTIDE SEQUENCE [LARGE SCALE GENOMIC DNA]</scope>
    <source>
        <tissue evidence="2">Muscle</tissue>
    </source>
</reference>
<accession>A0A4Z2IGQ8</accession>
<evidence type="ECO:0000313" key="3">
    <source>
        <dbReference type="Proteomes" id="UP000314294"/>
    </source>
</evidence>
<dbReference type="EMBL" id="SRLO01000094">
    <property type="protein sequence ID" value="TNN76343.1"/>
    <property type="molecule type" value="Genomic_DNA"/>
</dbReference>
<gene>
    <name evidence="2" type="ORF">EYF80_013422</name>
</gene>
<protein>
    <submittedName>
        <fullName evidence="2">Uncharacterized protein</fullName>
    </submittedName>
</protein>
<proteinExistence type="predicted"/>
<evidence type="ECO:0000313" key="2">
    <source>
        <dbReference type="EMBL" id="TNN76343.1"/>
    </source>
</evidence>
<name>A0A4Z2IGQ8_9TELE</name>
<comment type="caution">
    <text evidence="2">The sequence shown here is derived from an EMBL/GenBank/DDBJ whole genome shotgun (WGS) entry which is preliminary data.</text>
</comment>
<evidence type="ECO:0000256" key="1">
    <source>
        <dbReference type="SAM" id="MobiDB-lite"/>
    </source>
</evidence>
<feature type="region of interest" description="Disordered" evidence="1">
    <location>
        <begin position="93"/>
        <end position="126"/>
    </location>
</feature>
<sequence length="221" mass="24126">MAYFILPLSNGISTPALKTPLLHSSYISSSSSPITSHRPLAAILVFIILIINLIISPPVPEVQYLLFPNKVKYENTVVQYKFTPQRLELSFDGTAGDRPHRSTGAHTDESVLGCEETDNNTGGRSAGPNAWAVMTLHHDQEHNHNFCLPHLFAPPDDLNLRVQKMTGNNTEGTFVVGRLSRSTSSWYRHISFSRCSGQGEGAGSVWVTASGGPVVPLIPHL</sequence>
<dbReference type="AlphaFoldDB" id="A0A4Z2IGQ8"/>